<accession>A0A9Q3KQR6</accession>
<protein>
    <submittedName>
        <fullName evidence="1">Uncharacterized protein</fullName>
    </submittedName>
</protein>
<dbReference type="AlphaFoldDB" id="A0A9Q3KQR6"/>
<dbReference type="InterPro" id="IPR021109">
    <property type="entry name" value="Peptidase_aspartic_dom_sf"/>
</dbReference>
<organism evidence="1 2">
    <name type="scientific">Austropuccinia psidii MF-1</name>
    <dbReference type="NCBI Taxonomy" id="1389203"/>
    <lineage>
        <taxon>Eukaryota</taxon>
        <taxon>Fungi</taxon>
        <taxon>Dikarya</taxon>
        <taxon>Basidiomycota</taxon>
        <taxon>Pucciniomycotina</taxon>
        <taxon>Pucciniomycetes</taxon>
        <taxon>Pucciniales</taxon>
        <taxon>Sphaerophragmiaceae</taxon>
        <taxon>Austropuccinia</taxon>
    </lineage>
</organism>
<reference evidence="1" key="1">
    <citation type="submission" date="2021-03" db="EMBL/GenBank/DDBJ databases">
        <title>Draft genome sequence of rust myrtle Austropuccinia psidii MF-1, a brazilian biotype.</title>
        <authorList>
            <person name="Quecine M.C."/>
            <person name="Pachon D.M.R."/>
            <person name="Bonatelli M.L."/>
            <person name="Correr F.H."/>
            <person name="Franceschini L.M."/>
            <person name="Leite T.F."/>
            <person name="Margarido G.R.A."/>
            <person name="Almeida C.A."/>
            <person name="Ferrarezi J.A."/>
            <person name="Labate C.A."/>
        </authorList>
    </citation>
    <scope>NUCLEOTIDE SEQUENCE</scope>
    <source>
        <strain evidence="1">MF-1</strain>
    </source>
</reference>
<comment type="caution">
    <text evidence="1">The sequence shown here is derived from an EMBL/GenBank/DDBJ whole genome shotgun (WGS) entry which is preliminary data.</text>
</comment>
<keyword evidence="2" id="KW-1185">Reference proteome</keyword>
<dbReference type="SUPFAM" id="SSF50630">
    <property type="entry name" value="Acid proteases"/>
    <property type="match status" value="1"/>
</dbReference>
<gene>
    <name evidence="1" type="ORF">O181_126048</name>
</gene>
<evidence type="ECO:0000313" key="2">
    <source>
        <dbReference type="Proteomes" id="UP000765509"/>
    </source>
</evidence>
<sequence length="128" mass="14704">MEHWESESEPIEQYLLEYYDEKPASILENCLKPEFSQPKNVEDLSGSTTDSKEYLENPKIAISFIHVEIPNVDVYIENTNHPLIVDTGETFSVVSRKCLDRHFQLWHAEILVTKAKGFKSASGKMESL</sequence>
<dbReference type="EMBL" id="AVOT02123618">
    <property type="protein sequence ID" value="MBW0586333.1"/>
    <property type="molecule type" value="Genomic_DNA"/>
</dbReference>
<name>A0A9Q3KQR6_9BASI</name>
<evidence type="ECO:0000313" key="1">
    <source>
        <dbReference type="EMBL" id="MBW0586333.1"/>
    </source>
</evidence>
<proteinExistence type="predicted"/>
<dbReference type="Proteomes" id="UP000765509">
    <property type="component" value="Unassembled WGS sequence"/>
</dbReference>